<name>A0A1S4CXI6_TOBAC</name>
<proteinExistence type="predicted"/>
<gene>
    <name evidence="1" type="primary">LOC107823567</name>
</gene>
<dbReference type="PANTHER" id="PTHR33067:SF32">
    <property type="entry name" value="ASPARTIC PEPTIDASE DDI1-TYPE DOMAIN-CONTAINING PROTEIN"/>
    <property type="match status" value="1"/>
</dbReference>
<dbReference type="KEGG" id="nta:107823567"/>
<accession>A0A1S4CXI6</accession>
<dbReference type="RefSeq" id="XP_016505739.1">
    <property type="nucleotide sequence ID" value="XM_016650253.1"/>
</dbReference>
<protein>
    <recommendedName>
        <fullName evidence="2">Aspartic peptidase DDI1-type domain-containing protein</fullName>
    </recommendedName>
</protein>
<evidence type="ECO:0000313" key="1">
    <source>
        <dbReference type="RefSeq" id="XP_016505739.1"/>
    </source>
</evidence>
<dbReference type="InterPro" id="IPR021109">
    <property type="entry name" value="Peptidase_aspartic_dom_sf"/>
</dbReference>
<organism evidence="1">
    <name type="scientific">Nicotiana tabacum</name>
    <name type="common">Common tobacco</name>
    <dbReference type="NCBI Taxonomy" id="4097"/>
    <lineage>
        <taxon>Eukaryota</taxon>
        <taxon>Viridiplantae</taxon>
        <taxon>Streptophyta</taxon>
        <taxon>Embryophyta</taxon>
        <taxon>Tracheophyta</taxon>
        <taxon>Spermatophyta</taxon>
        <taxon>Magnoliopsida</taxon>
        <taxon>eudicotyledons</taxon>
        <taxon>Gunneridae</taxon>
        <taxon>Pentapetalae</taxon>
        <taxon>asterids</taxon>
        <taxon>lamiids</taxon>
        <taxon>Solanales</taxon>
        <taxon>Solanaceae</taxon>
        <taxon>Nicotianoideae</taxon>
        <taxon>Nicotianeae</taxon>
        <taxon>Nicotiana</taxon>
    </lineage>
</organism>
<evidence type="ECO:0008006" key="2">
    <source>
        <dbReference type="Google" id="ProtNLM"/>
    </source>
</evidence>
<reference evidence="1" key="1">
    <citation type="submission" date="2025-08" db="UniProtKB">
        <authorList>
            <consortium name="RefSeq"/>
        </authorList>
    </citation>
    <scope>IDENTIFICATION</scope>
</reference>
<dbReference type="CDD" id="cd00303">
    <property type="entry name" value="retropepsin_like"/>
    <property type="match status" value="1"/>
</dbReference>
<dbReference type="Gene3D" id="2.40.70.10">
    <property type="entry name" value="Acid Proteases"/>
    <property type="match status" value="1"/>
</dbReference>
<sequence length="294" mass="33312">MAILFINIGKDTRNYSKTAHIIIRLVQAINLRSGRALDDVPPKMRVPKEVYEILAFQPEVGAENKGEEHMQEIEVRPSPPLPERLQKLKDDSKYKTFLDILSQCSARVQSKLPPKLKDPGCFNIVLEIGKHEVGRALCDLGSSINLMPLSMFKQLNLGVPRPTTITLQLVDRSLVVPEGIIKDVLVRIVKFIFLADFIILGYLADEEVPIILGQPFMATGGALIDVREVKLKIRVHDEEITFNVYKAFNLPRNYEVLCMISMLELKLIEQGLNMEPSSMEKKIELEEVCCELNF</sequence>
<dbReference type="PaxDb" id="4097-A0A1S4CXI6"/>
<dbReference type="OrthoDB" id="778454at2759"/>
<dbReference type="PANTHER" id="PTHR33067">
    <property type="entry name" value="RNA-DIRECTED DNA POLYMERASE-RELATED"/>
    <property type="match status" value="1"/>
</dbReference>
<dbReference type="AlphaFoldDB" id="A0A1S4CXI6"/>